<evidence type="ECO:0000313" key="4">
    <source>
        <dbReference type="Proteomes" id="UP001500620"/>
    </source>
</evidence>
<protein>
    <submittedName>
        <fullName evidence="3">Uncharacterized protein</fullName>
    </submittedName>
</protein>
<keyword evidence="2" id="KW-0812">Transmembrane</keyword>
<gene>
    <name evidence="3" type="ORF">GCM10022255_115110</name>
</gene>
<feature type="compositionally biased region" description="Basic and acidic residues" evidence="1">
    <location>
        <begin position="49"/>
        <end position="60"/>
    </location>
</feature>
<evidence type="ECO:0000256" key="1">
    <source>
        <dbReference type="SAM" id="MobiDB-lite"/>
    </source>
</evidence>
<proteinExistence type="predicted"/>
<feature type="region of interest" description="Disordered" evidence="1">
    <location>
        <begin position="47"/>
        <end position="84"/>
    </location>
</feature>
<feature type="region of interest" description="Disordered" evidence="1">
    <location>
        <begin position="102"/>
        <end position="130"/>
    </location>
</feature>
<dbReference type="Proteomes" id="UP001500620">
    <property type="component" value="Unassembled WGS sequence"/>
</dbReference>
<dbReference type="EMBL" id="BAABAT010000101">
    <property type="protein sequence ID" value="GAA4264148.1"/>
    <property type="molecule type" value="Genomic_DNA"/>
</dbReference>
<feature type="transmembrane region" description="Helical" evidence="2">
    <location>
        <begin position="21"/>
        <end position="40"/>
    </location>
</feature>
<keyword evidence="4" id="KW-1185">Reference proteome</keyword>
<name>A0ABP8DWC3_9ACTN</name>
<organism evidence="3 4">
    <name type="scientific">Dactylosporangium darangshiense</name>
    <dbReference type="NCBI Taxonomy" id="579108"/>
    <lineage>
        <taxon>Bacteria</taxon>
        <taxon>Bacillati</taxon>
        <taxon>Actinomycetota</taxon>
        <taxon>Actinomycetes</taxon>
        <taxon>Micromonosporales</taxon>
        <taxon>Micromonosporaceae</taxon>
        <taxon>Dactylosporangium</taxon>
    </lineage>
</organism>
<reference evidence="4" key="1">
    <citation type="journal article" date="2019" name="Int. J. Syst. Evol. Microbiol.">
        <title>The Global Catalogue of Microorganisms (GCM) 10K type strain sequencing project: providing services to taxonomists for standard genome sequencing and annotation.</title>
        <authorList>
            <consortium name="The Broad Institute Genomics Platform"/>
            <consortium name="The Broad Institute Genome Sequencing Center for Infectious Disease"/>
            <person name="Wu L."/>
            <person name="Ma J."/>
        </authorList>
    </citation>
    <scope>NUCLEOTIDE SEQUENCE [LARGE SCALE GENOMIC DNA]</scope>
    <source>
        <strain evidence="4">JCM 17441</strain>
    </source>
</reference>
<accession>A0ABP8DWC3</accession>
<keyword evidence="2" id="KW-1133">Transmembrane helix</keyword>
<evidence type="ECO:0000256" key="2">
    <source>
        <dbReference type="SAM" id="Phobius"/>
    </source>
</evidence>
<keyword evidence="2" id="KW-0472">Membrane</keyword>
<evidence type="ECO:0000313" key="3">
    <source>
        <dbReference type="EMBL" id="GAA4264148.1"/>
    </source>
</evidence>
<sequence length="130" mass="13605">MSVSHIVTAAFARARRCRPSILAWPVCAAQALGAGCIGAARRLHFRGTKRADKTVERPTQRAETPADEWDPAAPEPGGLDDHTGSGAVVPCVCGGGPEQADRGCLPDDFGGGERAAAADRESARRAWSLQ</sequence>
<comment type="caution">
    <text evidence="3">The sequence shown here is derived from an EMBL/GenBank/DDBJ whole genome shotgun (WGS) entry which is preliminary data.</text>
</comment>